<keyword evidence="2" id="KW-0812">Transmembrane</keyword>
<feature type="transmembrane region" description="Helical" evidence="2">
    <location>
        <begin position="545"/>
        <end position="563"/>
    </location>
</feature>
<organism evidence="3 4">
    <name type="scientific">Etheostoma spectabile</name>
    <name type="common">orangethroat darter</name>
    <dbReference type="NCBI Taxonomy" id="54343"/>
    <lineage>
        <taxon>Eukaryota</taxon>
        <taxon>Metazoa</taxon>
        <taxon>Chordata</taxon>
        <taxon>Craniata</taxon>
        <taxon>Vertebrata</taxon>
        <taxon>Euteleostomi</taxon>
        <taxon>Actinopterygii</taxon>
        <taxon>Neopterygii</taxon>
        <taxon>Teleostei</taxon>
        <taxon>Neoteleostei</taxon>
        <taxon>Acanthomorphata</taxon>
        <taxon>Eupercaria</taxon>
        <taxon>Perciformes</taxon>
        <taxon>Percoidei</taxon>
        <taxon>Percidae</taxon>
        <taxon>Etheostomatinae</taxon>
        <taxon>Etheostoma</taxon>
    </lineage>
</organism>
<name>A0A5J5CRJ7_9PERO</name>
<evidence type="ECO:0000256" key="2">
    <source>
        <dbReference type="SAM" id="Phobius"/>
    </source>
</evidence>
<comment type="caution">
    <text evidence="3">The sequence shown here is derived from an EMBL/GenBank/DDBJ whole genome shotgun (WGS) entry which is preliminary data.</text>
</comment>
<evidence type="ECO:0000313" key="3">
    <source>
        <dbReference type="EMBL" id="KAA8583236.1"/>
    </source>
</evidence>
<evidence type="ECO:0000256" key="1">
    <source>
        <dbReference type="SAM" id="MobiDB-lite"/>
    </source>
</evidence>
<keyword evidence="2" id="KW-1133">Transmembrane helix</keyword>
<proteinExistence type="predicted"/>
<feature type="non-terminal residue" evidence="3">
    <location>
        <position position="1"/>
    </location>
</feature>
<dbReference type="Proteomes" id="UP000327493">
    <property type="component" value="Chromosome 18"/>
</dbReference>
<feature type="transmembrane region" description="Helical" evidence="2">
    <location>
        <begin position="20"/>
        <end position="45"/>
    </location>
</feature>
<sequence>VGSAGHLEDRLSSFASRVFLSLLVIVLLAGQQLTLLFVQGVLLLLPLAPGLHPGYQTEDGASEDWGDTCQVEGHVVATQSVPQEACTPQGQRTGTERNRDVIAIPTVIGTDIRPSRKPMAWDTSLSPTSSKAIGAMMQMKQPSNSPISRHTAISPPKMLHRGIIMDMRPMTKKENKHEDAEDAHGVLEAHFFQKARQHKGQRDGEDAAAGRHNAVHQTQALFEVVAQDDQAGLELASRPTRPTAAPPTAVTLQPRMSVKMLTMGEQKKIMPMEREPTSAAESTHREAAGSHLYWTAPLEVLERGKRRHVPPTASCHPLHFLYTGVQLSKPLEKLINAHHPSSHDRKTCCRAWTSRFKQHFMFPLGTNMVREKHTNECALTSASGPRVTENSNYKLHTTYNTTLEPVPENLTLSHVLYVESHFPRLPPGNGSVSVPLRPSPPLRSMTPSLTCLEAEVFIVLGAELPEEGEEEDPEGVLDPKHRAVTPHGSQHDQPPPAALWVYKLDLLRSRSRGWLRNGHFAVPVLLPLLLRLLLLRGHADGHLIFTRWITFWHIVPFCHRFYIRLVSMMRKKKKNYNKHVDVTGVRK</sequence>
<protein>
    <submittedName>
        <fullName evidence="3">Uncharacterized protein</fullName>
    </submittedName>
</protein>
<gene>
    <name evidence="3" type="ORF">FQN60_015782</name>
</gene>
<keyword evidence="4" id="KW-1185">Reference proteome</keyword>
<dbReference type="EMBL" id="VOFY01000018">
    <property type="protein sequence ID" value="KAA8583236.1"/>
    <property type="molecule type" value="Genomic_DNA"/>
</dbReference>
<dbReference type="AlphaFoldDB" id="A0A5J5CRJ7"/>
<keyword evidence="2" id="KW-0472">Membrane</keyword>
<reference evidence="3 4" key="1">
    <citation type="submission" date="2019-08" db="EMBL/GenBank/DDBJ databases">
        <title>A chromosome-level genome assembly, high-density linkage maps, and genome scans reveal the genomic architecture of hybrid incompatibilities underlying speciation via character displacement in darters (Percidae: Etheostominae).</title>
        <authorList>
            <person name="Moran R.L."/>
            <person name="Catchen J.M."/>
            <person name="Fuller R.C."/>
        </authorList>
    </citation>
    <scope>NUCLEOTIDE SEQUENCE [LARGE SCALE GENOMIC DNA]</scope>
    <source>
        <strain evidence="3">EspeVRDwgs_2016</strain>
        <tissue evidence="3">Muscle</tissue>
    </source>
</reference>
<evidence type="ECO:0000313" key="4">
    <source>
        <dbReference type="Proteomes" id="UP000327493"/>
    </source>
</evidence>
<accession>A0A5J5CRJ7</accession>
<feature type="region of interest" description="Disordered" evidence="1">
    <location>
        <begin position="468"/>
        <end position="492"/>
    </location>
</feature>